<dbReference type="RefSeq" id="WP_188214665.1">
    <property type="nucleotide sequence ID" value="NZ_BAABGH010000004.1"/>
</dbReference>
<dbReference type="PANTHER" id="PTHR42732:SF1">
    <property type="entry name" value="BETA-MANNOSIDASE"/>
    <property type="match status" value="1"/>
</dbReference>
<evidence type="ECO:0000256" key="2">
    <source>
        <dbReference type="ARBA" id="ARBA00022801"/>
    </source>
</evidence>
<evidence type="ECO:0000259" key="4">
    <source>
        <dbReference type="Pfam" id="PF00703"/>
    </source>
</evidence>
<dbReference type="InterPro" id="IPR036156">
    <property type="entry name" value="Beta-gal/glucu_dom_sf"/>
</dbReference>
<gene>
    <name evidence="9" type="ORF">ICJ84_01885</name>
</gene>
<evidence type="ECO:0000313" key="9">
    <source>
        <dbReference type="EMBL" id="MBD0834177.1"/>
    </source>
</evidence>
<feature type="domain" description="DUF4982" evidence="7">
    <location>
        <begin position="623"/>
        <end position="686"/>
    </location>
</feature>
<evidence type="ECO:0000259" key="7">
    <source>
        <dbReference type="Pfam" id="PF16355"/>
    </source>
</evidence>
<dbReference type="InterPro" id="IPR032311">
    <property type="entry name" value="DUF4982"/>
</dbReference>
<dbReference type="Pfam" id="PF00703">
    <property type="entry name" value="Glyco_hydro_2"/>
    <property type="match status" value="1"/>
</dbReference>
<dbReference type="Gene3D" id="2.60.40.10">
    <property type="entry name" value="Immunoglobulins"/>
    <property type="match status" value="3"/>
</dbReference>
<dbReference type="Pfam" id="PF18565">
    <property type="entry name" value="Glyco_hydro2_C5"/>
    <property type="match status" value="1"/>
</dbReference>
<dbReference type="InterPro" id="IPR006104">
    <property type="entry name" value="Glyco_hydro_2_N"/>
</dbReference>
<feature type="domain" description="Glycoside hydrolase family 2 immunoglobulin-like beta-sandwich" evidence="4">
    <location>
        <begin position="201"/>
        <end position="296"/>
    </location>
</feature>
<keyword evidence="10" id="KW-1185">Reference proteome</keyword>
<dbReference type="InterPro" id="IPR006101">
    <property type="entry name" value="Glyco_hydro_2"/>
</dbReference>
<dbReference type="SUPFAM" id="SSF51445">
    <property type="entry name" value="(Trans)glycosidases"/>
    <property type="match status" value="1"/>
</dbReference>
<reference evidence="9" key="2">
    <citation type="submission" date="2020-09" db="EMBL/GenBank/DDBJ databases">
        <authorList>
            <person name="Wu Z."/>
        </authorList>
    </citation>
    <scope>NUCLEOTIDE SEQUENCE</scope>
    <source>
        <strain evidence="9">SC17</strain>
    </source>
</reference>
<dbReference type="GO" id="GO:0004553">
    <property type="term" value="F:hydrolase activity, hydrolyzing O-glycosyl compounds"/>
    <property type="evidence" value="ECO:0007669"/>
    <property type="project" value="InterPro"/>
</dbReference>
<evidence type="ECO:0000259" key="8">
    <source>
        <dbReference type="Pfam" id="PF18565"/>
    </source>
</evidence>
<evidence type="ECO:0000256" key="1">
    <source>
        <dbReference type="ARBA" id="ARBA00007401"/>
    </source>
</evidence>
<dbReference type="GO" id="GO:0005975">
    <property type="term" value="P:carbohydrate metabolic process"/>
    <property type="evidence" value="ECO:0007669"/>
    <property type="project" value="InterPro"/>
</dbReference>
<protein>
    <submittedName>
        <fullName evidence="9">Glycoside hydrolase family 2 protein</fullName>
    </submittedName>
</protein>
<feature type="domain" description="Glycoside hydrolase family 2 catalytic" evidence="5">
    <location>
        <begin position="303"/>
        <end position="569"/>
    </location>
</feature>
<keyword evidence="2 9" id="KW-0378">Hydrolase</keyword>
<dbReference type="InterPro" id="IPR006103">
    <property type="entry name" value="Glyco_hydro_2_cat"/>
</dbReference>
<dbReference type="InterPro" id="IPR013783">
    <property type="entry name" value="Ig-like_fold"/>
</dbReference>
<dbReference type="SUPFAM" id="SSF49785">
    <property type="entry name" value="Galactose-binding domain-like"/>
    <property type="match status" value="1"/>
</dbReference>
<dbReference type="Proteomes" id="UP000602057">
    <property type="component" value="Unassembled WGS sequence"/>
</dbReference>
<organism evidence="9 10">
    <name type="scientific">Aestuariibaculum suncheonense</name>
    <dbReference type="NCBI Taxonomy" id="1028745"/>
    <lineage>
        <taxon>Bacteria</taxon>
        <taxon>Pseudomonadati</taxon>
        <taxon>Bacteroidota</taxon>
        <taxon>Flavobacteriia</taxon>
        <taxon>Flavobacteriales</taxon>
        <taxon>Flavobacteriaceae</taxon>
    </lineage>
</organism>
<dbReference type="SUPFAM" id="SSF49303">
    <property type="entry name" value="beta-Galactosidase/glucuronidase domain"/>
    <property type="match status" value="1"/>
</dbReference>
<dbReference type="InterPro" id="IPR008979">
    <property type="entry name" value="Galactose-bd-like_sf"/>
</dbReference>
<dbReference type="Gene3D" id="3.20.20.80">
    <property type="entry name" value="Glycosidases"/>
    <property type="match status" value="1"/>
</dbReference>
<feature type="domain" description="Glycosyl hydrolases family 2 sugar binding" evidence="6">
    <location>
        <begin position="32"/>
        <end position="188"/>
    </location>
</feature>
<proteinExistence type="inferred from homology"/>
<evidence type="ECO:0000313" key="10">
    <source>
        <dbReference type="Proteomes" id="UP000602057"/>
    </source>
</evidence>
<reference evidence="9" key="1">
    <citation type="journal article" date="2013" name="Int. J. Syst. Evol. Microbiol.">
        <title>Aestuariibaculum suncheonense gen. nov., sp. nov., a marine bacterium of the family Flavobacteriaceae isolated from a tidal flat and emended descriptions of the genera Gaetbulibacter and Tamlana.</title>
        <authorList>
            <person name="Jeong S.H."/>
            <person name="Park M.S."/>
            <person name="Jin H.M."/>
            <person name="Lee K."/>
            <person name="Park W."/>
            <person name="Jeon C.O."/>
        </authorList>
    </citation>
    <scope>NUCLEOTIDE SEQUENCE</scope>
    <source>
        <strain evidence="9">SC17</strain>
    </source>
</reference>
<comment type="similarity">
    <text evidence="1">Belongs to the glycosyl hydrolase 2 family.</text>
</comment>
<dbReference type="Pfam" id="PF02837">
    <property type="entry name" value="Glyco_hydro_2_N"/>
    <property type="match status" value="1"/>
</dbReference>
<evidence type="ECO:0000256" key="3">
    <source>
        <dbReference type="ARBA" id="ARBA00023295"/>
    </source>
</evidence>
<dbReference type="InterPro" id="IPR006102">
    <property type="entry name" value="Ig-like_GH2"/>
</dbReference>
<dbReference type="InterPro" id="IPR017853">
    <property type="entry name" value="GH"/>
</dbReference>
<evidence type="ECO:0000259" key="5">
    <source>
        <dbReference type="Pfam" id="PF02836"/>
    </source>
</evidence>
<dbReference type="PRINTS" id="PR00132">
    <property type="entry name" value="GLHYDRLASE2"/>
</dbReference>
<dbReference type="PANTHER" id="PTHR42732">
    <property type="entry name" value="BETA-GALACTOSIDASE"/>
    <property type="match status" value="1"/>
</dbReference>
<sequence length="808" mass="91822">MRFSYFIVLVVVLSTFQLSGQSRQVIDLKEGWKFSKENIQSAYEKGFDDTKWQVVSVPHDWAIYGPFDKEIDKQTVAIEQNGEMEATEKTGRTGALPYIGDGWYRKSFKLSDVKAYQKVLLTFDSAMSQPKVYVNGKKVGEWNYGYNYFYFDITNVLEKDNVLAVHLTNQGESSRWYPGAGLYRKVQLIVKNKESIDHWGTFITTPLVSEDVAKVNVKTNVTGNNLELITTILDADGKEVASNGTTTLFDNQFDQNILVSNPNLWSPESPYLYTAVLKLYKEDKLIDEIFTKFGIRTIAYEANKGFSLNGEVRKFKGVCLHHDLGPIGAAVNTSALRRQLRILKDMGVDAIRSSHNMPSLEQLELCDEMGFMFLAESFDEWAKAKVKNGYHQFFEADVEKDLVNLIHATRNHPCIVMWSSGNEVPDQFGAEGVKRAKRLQDIFHREDPTRPVTVGMDRVAQTMKSGFGALLDVPGLNYRVHLYEEAFEKFPQGFILGSETASTVSSRGIYKFPVEKASMKQYDDFQCSSYDLEYCSWSNLPDDDFVLQDDKPWVIGEFVWTGFDYLGEPTPYDDKWPSRSSYFGINDLAGLPKDRFYLYRSRWNTQDETLHILPHWNWEGREGETTPVFVYTSYNSTELFVNGKSMGIKKKNHDTPQNRYRLMWMDVKYEPGTLKVVAYDDDGNSVEEQEIRTAGKPHRIILEQEKQELKANGEDLAFVRVSVVDKKGNPCSTATNQLQFKVAGNGTYRAACNGDATSLELFHLPTMKLFSGQLVVLVQTTKEAGDIQLKVSGKGLKMGQITLKSVIP</sequence>
<name>A0A8J6QBL9_9FLAO</name>
<dbReference type="Pfam" id="PF02836">
    <property type="entry name" value="Glyco_hydro_2_C"/>
    <property type="match status" value="1"/>
</dbReference>
<dbReference type="InterPro" id="IPR040605">
    <property type="entry name" value="Glyco_hydro2_dom5"/>
</dbReference>
<evidence type="ECO:0000259" key="6">
    <source>
        <dbReference type="Pfam" id="PF02837"/>
    </source>
</evidence>
<dbReference type="Pfam" id="PF16355">
    <property type="entry name" value="DUF4982"/>
    <property type="match status" value="1"/>
</dbReference>
<accession>A0A8J6QBL9</accession>
<comment type="caution">
    <text evidence="9">The sequence shown here is derived from an EMBL/GenBank/DDBJ whole genome shotgun (WGS) entry which is preliminary data.</text>
</comment>
<dbReference type="Gene3D" id="2.60.120.260">
    <property type="entry name" value="Galactose-binding domain-like"/>
    <property type="match status" value="1"/>
</dbReference>
<dbReference type="InterPro" id="IPR051913">
    <property type="entry name" value="GH2_Domain-Containing"/>
</dbReference>
<keyword evidence="3" id="KW-0326">Glycosidase</keyword>
<dbReference type="AlphaFoldDB" id="A0A8J6QBL9"/>
<feature type="domain" description="Glycoside hydrolase family 2" evidence="8">
    <location>
        <begin position="702"/>
        <end position="802"/>
    </location>
</feature>
<dbReference type="EMBL" id="JACVXC010000001">
    <property type="protein sequence ID" value="MBD0834177.1"/>
    <property type="molecule type" value="Genomic_DNA"/>
</dbReference>